<keyword evidence="2" id="KW-1185">Reference proteome</keyword>
<evidence type="ECO:0000313" key="1">
    <source>
        <dbReference type="EMBL" id="MCD7455761.1"/>
    </source>
</evidence>
<proteinExistence type="predicted"/>
<sequence>MLVEDFLKTIVNGGRLGLMEPTEKRNDSNVAGSKRKKTHGSLTVWLLVLPVASLFSGRENSRWRGLWCCGCFLWSGRWRKWWERSRSVVKRNEGDGGDRCTGRGAEEEREIGCGWFWLLSVFTEGVGFK</sequence>
<dbReference type="Proteomes" id="UP000823775">
    <property type="component" value="Unassembled WGS sequence"/>
</dbReference>
<gene>
    <name evidence="1" type="ORF">HAX54_029474</name>
</gene>
<comment type="caution">
    <text evidence="1">The sequence shown here is derived from an EMBL/GenBank/DDBJ whole genome shotgun (WGS) entry which is preliminary data.</text>
</comment>
<evidence type="ECO:0000313" key="2">
    <source>
        <dbReference type="Proteomes" id="UP000823775"/>
    </source>
</evidence>
<organism evidence="1 2">
    <name type="scientific">Datura stramonium</name>
    <name type="common">Jimsonweed</name>
    <name type="synonym">Common thornapple</name>
    <dbReference type="NCBI Taxonomy" id="4076"/>
    <lineage>
        <taxon>Eukaryota</taxon>
        <taxon>Viridiplantae</taxon>
        <taxon>Streptophyta</taxon>
        <taxon>Embryophyta</taxon>
        <taxon>Tracheophyta</taxon>
        <taxon>Spermatophyta</taxon>
        <taxon>Magnoliopsida</taxon>
        <taxon>eudicotyledons</taxon>
        <taxon>Gunneridae</taxon>
        <taxon>Pentapetalae</taxon>
        <taxon>asterids</taxon>
        <taxon>lamiids</taxon>
        <taxon>Solanales</taxon>
        <taxon>Solanaceae</taxon>
        <taxon>Solanoideae</taxon>
        <taxon>Datureae</taxon>
        <taxon>Datura</taxon>
    </lineage>
</organism>
<reference evidence="1 2" key="1">
    <citation type="journal article" date="2021" name="BMC Genomics">
        <title>Datura genome reveals duplications of psychoactive alkaloid biosynthetic genes and high mutation rate following tissue culture.</title>
        <authorList>
            <person name="Rajewski A."/>
            <person name="Carter-House D."/>
            <person name="Stajich J."/>
            <person name="Litt A."/>
        </authorList>
    </citation>
    <scope>NUCLEOTIDE SEQUENCE [LARGE SCALE GENOMIC DNA]</scope>
    <source>
        <strain evidence="1">AR-01</strain>
    </source>
</reference>
<dbReference type="EMBL" id="JACEIK010000366">
    <property type="protein sequence ID" value="MCD7455761.1"/>
    <property type="molecule type" value="Genomic_DNA"/>
</dbReference>
<protein>
    <submittedName>
        <fullName evidence="1">Uncharacterized protein</fullName>
    </submittedName>
</protein>
<accession>A0ABS8SA73</accession>
<name>A0ABS8SA73_DATST</name>